<keyword evidence="6" id="KW-0812">Transmembrane</keyword>
<evidence type="ECO:0000313" key="7">
    <source>
        <dbReference type="EMBL" id="KAJ4267081.1"/>
    </source>
</evidence>
<evidence type="ECO:0000256" key="5">
    <source>
        <dbReference type="PIRSR" id="PIRSR602401-1"/>
    </source>
</evidence>
<protein>
    <recommendedName>
        <fullName evidence="9">Cytochrome P450</fullName>
    </recommendedName>
</protein>
<dbReference type="InterPro" id="IPR036396">
    <property type="entry name" value="Cyt_P450_sf"/>
</dbReference>
<dbReference type="InterPro" id="IPR002401">
    <property type="entry name" value="Cyt_P450_E_grp-I"/>
</dbReference>
<dbReference type="PANTHER" id="PTHR24304:SF2">
    <property type="entry name" value="24-HYDROXYCHOLESTEROL 7-ALPHA-HYDROXYLASE"/>
    <property type="match status" value="1"/>
</dbReference>
<keyword evidence="4 5" id="KW-0408">Iron</keyword>
<sequence length="998" mass="112848">MISPLYVIGGLLLAYVGLSTLQLLRNYIKAKAIGLPVLITPIDPSNVPYLLCSSFLEPFLRKILPFGLGNFVEYNSRDWNYEQIYDLQERIGDTFIIVSPKQIRVFTGNAKASDDLCRRRRDFVKAVALYKPLEIFGRNVVTTEGDDWVRHRRITTPPFNERNSALVWDESKRQATDMLKMWESNPKGVVNPQSDTMVLALHVLTAAGFGRSYTFGSGLESALENHSLTYRDSLSLILGNLFTAVFTATLNLPTWMLPSKFKQVQDAVVNFRQYMAEMVADEREAMDAGAKEQDNLMSILVRASENENKEGKGTRHLTDSEIYGNLFSYNLAGHETTSNTLAYATILLAANPEWQKWAAEEVDQATAGVELKDLDYETYYPQLKRVLAIMHETLRLFGAARAVPKTTLVDQTLNVNGTSYIIPKNTFVGVNLAGLHTSSASWGDNALQWLPSRWITADEKLAPMPTGAFLPWAAGPRVCPGKKFSQVEFVAVMACLLKEYTVEPDAEGDLKEAASRALMEEAKQSSFNFLLKVKHPEKIKLRQKVDNGEPIRMRLGNVHAYLIHGTRNVQQVFRCSKELTFEEFALRVAQKVKRLPTKDAALVAKDISGSSRLPLTETREEDRIWRKFHEIYESHLIGANAVSALTELFIDTMIDELSTVGAKGPIEIGIDEFMKHHMFRASTIALAGRKVFDIDPDFADVFWDYDEDFMSLLYGIPRFLCRKGSNARDKCLETVKGYLNQGWQNLDWRACHEQNPDWEPNFGSKLVRERELAMEKYGIGPDGRASFQMGLIWSINSNAIPMTSWIIIEILRRPEIFKKIQEEVATVFNKDTKQVAIVELKNLPLLNSVYFECLRLRSSVFVVRKLRNSIELDGYTLKEGNLVLAPSYLAHNAPEVWSTSTYPPEEFWPERFIKKGNSGISAGNYFPYGGGVAMCPGRNYAKQEILSAVVLFFAHFDIEPLRYVDRDGKPADRGPEVGNEARGVARVDRDLLVRLRRV</sequence>
<dbReference type="CDD" id="cd11070">
    <property type="entry name" value="CYP56-like"/>
    <property type="match status" value="1"/>
</dbReference>
<keyword evidence="3 5" id="KW-0479">Metal-binding</keyword>
<reference evidence="7" key="1">
    <citation type="submission" date="2022-09" db="EMBL/GenBank/DDBJ databases">
        <title>Fusarium specimens isolated from Avocado Roots.</title>
        <authorList>
            <person name="Stajich J."/>
            <person name="Roper C."/>
            <person name="Heimlech-Rivalta G."/>
        </authorList>
    </citation>
    <scope>NUCLEOTIDE SEQUENCE</scope>
    <source>
        <strain evidence="7">CF00136</strain>
    </source>
</reference>
<keyword evidence="8" id="KW-1185">Reference proteome</keyword>
<keyword evidence="2 5" id="KW-0349">Heme</keyword>
<evidence type="ECO:0000256" key="1">
    <source>
        <dbReference type="ARBA" id="ARBA00010617"/>
    </source>
</evidence>
<dbReference type="PRINTS" id="PR00385">
    <property type="entry name" value="P450"/>
</dbReference>
<name>A0A9W8VIN5_9HYPO</name>
<dbReference type="CDD" id="cd11040">
    <property type="entry name" value="CYP7_CYP8-like"/>
    <property type="match status" value="1"/>
</dbReference>
<evidence type="ECO:0008006" key="9">
    <source>
        <dbReference type="Google" id="ProtNLM"/>
    </source>
</evidence>
<accession>A0A9W8VIN5</accession>
<dbReference type="GO" id="GO:0005506">
    <property type="term" value="F:iron ion binding"/>
    <property type="evidence" value="ECO:0007669"/>
    <property type="project" value="InterPro"/>
</dbReference>
<dbReference type="PANTHER" id="PTHR24304">
    <property type="entry name" value="CYTOCHROME P450 FAMILY 7"/>
    <property type="match status" value="1"/>
</dbReference>
<proteinExistence type="inferred from homology"/>
<dbReference type="Pfam" id="PF00067">
    <property type="entry name" value="p450"/>
    <property type="match status" value="2"/>
</dbReference>
<dbReference type="EMBL" id="JAOQAZ010000004">
    <property type="protein sequence ID" value="KAJ4267081.1"/>
    <property type="molecule type" value="Genomic_DNA"/>
</dbReference>
<dbReference type="Gene3D" id="1.10.630.10">
    <property type="entry name" value="Cytochrome P450"/>
    <property type="match status" value="2"/>
</dbReference>
<feature type="transmembrane region" description="Helical" evidence="6">
    <location>
        <begin position="6"/>
        <end position="24"/>
    </location>
</feature>
<dbReference type="OrthoDB" id="1470350at2759"/>
<dbReference type="Proteomes" id="UP001152049">
    <property type="component" value="Unassembled WGS sequence"/>
</dbReference>
<dbReference type="AlphaFoldDB" id="A0A9W8VIN5"/>
<organism evidence="7 8">
    <name type="scientific">Fusarium torreyae</name>
    <dbReference type="NCBI Taxonomy" id="1237075"/>
    <lineage>
        <taxon>Eukaryota</taxon>
        <taxon>Fungi</taxon>
        <taxon>Dikarya</taxon>
        <taxon>Ascomycota</taxon>
        <taxon>Pezizomycotina</taxon>
        <taxon>Sordariomycetes</taxon>
        <taxon>Hypocreomycetidae</taxon>
        <taxon>Hypocreales</taxon>
        <taxon>Nectriaceae</taxon>
        <taxon>Fusarium</taxon>
    </lineage>
</organism>
<dbReference type="GO" id="GO:0020037">
    <property type="term" value="F:heme binding"/>
    <property type="evidence" value="ECO:0007669"/>
    <property type="project" value="InterPro"/>
</dbReference>
<dbReference type="GO" id="GO:0016705">
    <property type="term" value="F:oxidoreductase activity, acting on paired donors, with incorporation or reduction of molecular oxygen"/>
    <property type="evidence" value="ECO:0007669"/>
    <property type="project" value="InterPro"/>
</dbReference>
<evidence type="ECO:0000256" key="3">
    <source>
        <dbReference type="ARBA" id="ARBA00022723"/>
    </source>
</evidence>
<dbReference type="SUPFAM" id="SSF48264">
    <property type="entry name" value="Cytochrome P450"/>
    <property type="match status" value="2"/>
</dbReference>
<dbReference type="PRINTS" id="PR00463">
    <property type="entry name" value="EP450I"/>
</dbReference>
<evidence type="ECO:0000256" key="6">
    <source>
        <dbReference type="SAM" id="Phobius"/>
    </source>
</evidence>
<comment type="caution">
    <text evidence="7">The sequence shown here is derived from an EMBL/GenBank/DDBJ whole genome shotgun (WGS) entry which is preliminary data.</text>
</comment>
<gene>
    <name evidence="7" type="ORF">NW762_003179</name>
</gene>
<comment type="similarity">
    <text evidence="1">Belongs to the cytochrome P450 family.</text>
</comment>
<keyword evidence="6" id="KW-0472">Membrane</keyword>
<evidence type="ECO:0000256" key="2">
    <source>
        <dbReference type="ARBA" id="ARBA00022617"/>
    </source>
</evidence>
<keyword evidence="6" id="KW-1133">Transmembrane helix</keyword>
<dbReference type="InterPro" id="IPR001128">
    <property type="entry name" value="Cyt_P450"/>
</dbReference>
<comment type="cofactor">
    <cofactor evidence="5">
        <name>heme</name>
        <dbReference type="ChEBI" id="CHEBI:30413"/>
    </cofactor>
</comment>
<evidence type="ECO:0000313" key="8">
    <source>
        <dbReference type="Proteomes" id="UP001152049"/>
    </source>
</evidence>
<dbReference type="GO" id="GO:0004497">
    <property type="term" value="F:monooxygenase activity"/>
    <property type="evidence" value="ECO:0007669"/>
    <property type="project" value="InterPro"/>
</dbReference>
<feature type="binding site" description="axial binding residue" evidence="5">
    <location>
        <position position="479"/>
    </location>
    <ligand>
        <name>heme</name>
        <dbReference type="ChEBI" id="CHEBI:30413"/>
    </ligand>
    <ligandPart>
        <name>Fe</name>
        <dbReference type="ChEBI" id="CHEBI:18248"/>
    </ligandPart>
</feature>
<evidence type="ECO:0000256" key="4">
    <source>
        <dbReference type="ARBA" id="ARBA00023004"/>
    </source>
</evidence>
<dbReference type="InterPro" id="IPR050529">
    <property type="entry name" value="CYP450_sterol_14alpha_dmase"/>
</dbReference>